<dbReference type="AlphaFoldDB" id="A0A0R0KIR7"/>
<organism evidence="1">
    <name type="scientific">Glycine max</name>
    <name type="common">Soybean</name>
    <name type="synonym">Glycine hispida</name>
    <dbReference type="NCBI Taxonomy" id="3847"/>
    <lineage>
        <taxon>Eukaryota</taxon>
        <taxon>Viridiplantae</taxon>
        <taxon>Streptophyta</taxon>
        <taxon>Embryophyta</taxon>
        <taxon>Tracheophyta</taxon>
        <taxon>Spermatophyta</taxon>
        <taxon>Magnoliopsida</taxon>
        <taxon>eudicotyledons</taxon>
        <taxon>Gunneridae</taxon>
        <taxon>Pentapetalae</taxon>
        <taxon>rosids</taxon>
        <taxon>fabids</taxon>
        <taxon>Fabales</taxon>
        <taxon>Fabaceae</taxon>
        <taxon>Papilionoideae</taxon>
        <taxon>50 kb inversion clade</taxon>
        <taxon>NPAAA clade</taxon>
        <taxon>indigoferoid/millettioid clade</taxon>
        <taxon>Phaseoleae</taxon>
        <taxon>Glycine</taxon>
        <taxon>Glycine subgen. Soja</taxon>
    </lineage>
</organism>
<dbReference type="EnsemblPlants" id="KRH66972">
    <property type="protein sequence ID" value="KRH66972"/>
    <property type="gene ID" value="GLYMA_03G138500"/>
</dbReference>
<accession>A0A0R0KIR7</accession>
<proteinExistence type="predicted"/>
<gene>
    <name evidence="1" type="ORF">GLYMA_03G138500</name>
</gene>
<evidence type="ECO:0000313" key="2">
    <source>
        <dbReference type="EnsemblPlants" id="KRH66972"/>
    </source>
</evidence>
<dbReference type="EMBL" id="CM000836">
    <property type="protein sequence ID" value="KRH66972.1"/>
    <property type="molecule type" value="Genomic_DNA"/>
</dbReference>
<name>A0A0R0KIR7_SOYBN</name>
<dbReference type="Proteomes" id="UP000008827">
    <property type="component" value="Chromosome 3"/>
</dbReference>
<keyword evidence="3" id="KW-1185">Reference proteome</keyword>
<dbReference type="Gramene" id="KRH66972">
    <property type="protein sequence ID" value="KRH66972"/>
    <property type="gene ID" value="GLYMA_03G138500"/>
</dbReference>
<protein>
    <submittedName>
        <fullName evidence="1 2">Uncharacterized protein</fullName>
    </submittedName>
</protein>
<dbReference type="InParanoid" id="A0A0R0KIR7"/>
<evidence type="ECO:0000313" key="1">
    <source>
        <dbReference type="EMBL" id="KRH66972.1"/>
    </source>
</evidence>
<reference evidence="1" key="3">
    <citation type="submission" date="2018-07" db="EMBL/GenBank/DDBJ databases">
        <title>WGS assembly of Glycine max.</title>
        <authorList>
            <person name="Schmutz J."/>
            <person name="Cannon S."/>
            <person name="Schlueter J."/>
            <person name="Ma J."/>
            <person name="Mitros T."/>
            <person name="Nelson W."/>
            <person name="Hyten D."/>
            <person name="Song Q."/>
            <person name="Thelen J."/>
            <person name="Cheng J."/>
            <person name="Xu D."/>
            <person name="Hellsten U."/>
            <person name="May G."/>
            <person name="Yu Y."/>
            <person name="Sakurai T."/>
            <person name="Umezawa T."/>
            <person name="Bhattacharyya M."/>
            <person name="Sandhu D."/>
            <person name="Valliyodan B."/>
            <person name="Lindquist E."/>
            <person name="Peto M."/>
            <person name="Grant D."/>
            <person name="Shu S."/>
            <person name="Goodstein D."/>
            <person name="Barry K."/>
            <person name="Futrell-Griggs M."/>
            <person name="Abernathy B."/>
            <person name="Du J."/>
            <person name="Tian Z."/>
            <person name="Zhu L."/>
            <person name="Gill N."/>
            <person name="Joshi T."/>
            <person name="Libault M."/>
            <person name="Sethuraman A."/>
            <person name="Zhang X."/>
            <person name="Shinozaki K."/>
            <person name="Nguyen H."/>
            <person name="Wing R."/>
            <person name="Cregan P."/>
            <person name="Specht J."/>
            <person name="Grimwood J."/>
            <person name="Rokhsar D."/>
            <person name="Stacey G."/>
            <person name="Shoemaker R."/>
            <person name="Jackson S."/>
        </authorList>
    </citation>
    <scope>NUCLEOTIDE SEQUENCE</scope>
    <source>
        <tissue evidence="1">Callus</tissue>
    </source>
</reference>
<reference evidence="1 2" key="1">
    <citation type="journal article" date="2010" name="Nature">
        <title>Genome sequence of the palaeopolyploid soybean.</title>
        <authorList>
            <person name="Schmutz J."/>
            <person name="Cannon S.B."/>
            <person name="Schlueter J."/>
            <person name="Ma J."/>
            <person name="Mitros T."/>
            <person name="Nelson W."/>
            <person name="Hyten D.L."/>
            <person name="Song Q."/>
            <person name="Thelen J.J."/>
            <person name="Cheng J."/>
            <person name="Xu D."/>
            <person name="Hellsten U."/>
            <person name="May G.D."/>
            <person name="Yu Y."/>
            <person name="Sakurai T."/>
            <person name="Umezawa T."/>
            <person name="Bhattacharyya M.K."/>
            <person name="Sandhu D."/>
            <person name="Valliyodan B."/>
            <person name="Lindquist E."/>
            <person name="Peto M."/>
            <person name="Grant D."/>
            <person name="Shu S."/>
            <person name="Goodstein D."/>
            <person name="Barry K."/>
            <person name="Futrell-Griggs M."/>
            <person name="Abernathy B."/>
            <person name="Du J."/>
            <person name="Tian Z."/>
            <person name="Zhu L."/>
            <person name="Gill N."/>
            <person name="Joshi T."/>
            <person name="Libault M."/>
            <person name="Sethuraman A."/>
            <person name="Zhang X.-C."/>
            <person name="Shinozaki K."/>
            <person name="Nguyen H.T."/>
            <person name="Wing R.A."/>
            <person name="Cregan P."/>
            <person name="Specht J."/>
            <person name="Grimwood J."/>
            <person name="Rokhsar D."/>
            <person name="Stacey G."/>
            <person name="Shoemaker R.C."/>
            <person name="Jackson S.A."/>
        </authorList>
    </citation>
    <scope>NUCLEOTIDE SEQUENCE</scope>
    <source>
        <strain evidence="2">cv. Williams 82</strain>
        <tissue evidence="1">Callus</tissue>
    </source>
</reference>
<sequence length="135" mass="15148">MKIIVISPPVYGKLKCNLDAAFFKNMDCIVLACCIRDHAGKMIVARTTCIHPCLSNIDFEMDCKGIMDKLTQVQISQTKKGVKSTQFITTLVRAPWRQVGMLDHVLSNLDQNHHIQRAIVCSNNQSPYMQNVAPS</sequence>
<reference evidence="2" key="2">
    <citation type="submission" date="2018-02" db="UniProtKB">
        <authorList>
            <consortium name="EnsemblPlants"/>
        </authorList>
    </citation>
    <scope>IDENTIFICATION</scope>
    <source>
        <strain evidence="2">Williams 82</strain>
    </source>
</reference>
<evidence type="ECO:0000313" key="3">
    <source>
        <dbReference type="Proteomes" id="UP000008827"/>
    </source>
</evidence>